<gene>
    <name evidence="2" type="ORF">J8273_8660</name>
</gene>
<dbReference type="Proteomes" id="UP000717585">
    <property type="component" value="Unassembled WGS sequence"/>
</dbReference>
<evidence type="ECO:0000313" key="2">
    <source>
        <dbReference type="EMBL" id="KAG9389972.1"/>
    </source>
</evidence>
<dbReference type="InterPro" id="IPR011010">
    <property type="entry name" value="DNA_brk_join_enz"/>
</dbReference>
<protein>
    <submittedName>
        <fullName evidence="2">Uncharacterized protein</fullName>
    </submittedName>
</protein>
<dbReference type="GO" id="GO:0015074">
    <property type="term" value="P:DNA integration"/>
    <property type="evidence" value="ECO:0007669"/>
    <property type="project" value="InterPro"/>
</dbReference>
<name>A0A8J6AZX1_9EUKA</name>
<dbReference type="GO" id="GO:0003677">
    <property type="term" value="F:DNA binding"/>
    <property type="evidence" value="ECO:0007669"/>
    <property type="project" value="InterPro"/>
</dbReference>
<keyword evidence="3" id="KW-1185">Reference proteome</keyword>
<dbReference type="EMBL" id="JAHDYR010000067">
    <property type="protein sequence ID" value="KAG9389972.1"/>
    <property type="molecule type" value="Genomic_DNA"/>
</dbReference>
<dbReference type="GO" id="GO:0006310">
    <property type="term" value="P:DNA recombination"/>
    <property type="evidence" value="ECO:0007669"/>
    <property type="project" value="UniProtKB-KW"/>
</dbReference>
<organism evidence="2 3">
    <name type="scientific">Carpediemonas membranifera</name>
    <dbReference type="NCBI Taxonomy" id="201153"/>
    <lineage>
        <taxon>Eukaryota</taxon>
        <taxon>Metamonada</taxon>
        <taxon>Carpediemonas-like organisms</taxon>
        <taxon>Carpediemonas</taxon>
    </lineage>
</organism>
<comment type="caution">
    <text evidence="2">The sequence shown here is derived from an EMBL/GenBank/DDBJ whole genome shotgun (WGS) entry which is preliminary data.</text>
</comment>
<evidence type="ECO:0000313" key="3">
    <source>
        <dbReference type="Proteomes" id="UP000717585"/>
    </source>
</evidence>
<keyword evidence="1" id="KW-0233">DNA recombination</keyword>
<dbReference type="Gene3D" id="1.10.443.10">
    <property type="entry name" value="Intergrase catalytic core"/>
    <property type="match status" value="1"/>
</dbReference>
<dbReference type="AlphaFoldDB" id="A0A8J6AZX1"/>
<proteinExistence type="predicted"/>
<evidence type="ECO:0000256" key="1">
    <source>
        <dbReference type="ARBA" id="ARBA00023172"/>
    </source>
</evidence>
<accession>A0A8J6AZX1</accession>
<dbReference type="InterPro" id="IPR013762">
    <property type="entry name" value="Integrase-like_cat_sf"/>
</dbReference>
<sequence>MGTLERILLRADAKNLTLRCLHIAGHLNVQPDRLSRFARLEWATPRGVLENIAKRWGPPQVDATARPDKTLALPGFVSQAWTREEHGLSRDWRGMRVFMAPPLALIGQISRRIQSIREQTQSGSPLTWTSAVIIVTPDHSSPEMRTLKRLSRHKAYYSVPANQYADSELSWLEKNDKIRLMAMVVRTTSRPSDEDSRRAAAGWVCKLLRERDRTLPDNEQLKQYLSREAGTCGPASITRKGYWICEAAPLISDWKLPLAARQIIIGASNRASLQGLTGGARPVTSAEVQRVTKTWRTSPRHFQVVLFSTLCFMTAARGAEIFNLTKGDIQFDPEGNAVLRINRTKTETGTRKLIVNRMVCDFNPARALKLWIATATRRDGDSLWRRVRKDKVSLM</sequence>
<dbReference type="SUPFAM" id="SSF56349">
    <property type="entry name" value="DNA breaking-rejoining enzymes"/>
    <property type="match status" value="1"/>
</dbReference>
<reference evidence="2" key="1">
    <citation type="submission" date="2021-05" db="EMBL/GenBank/DDBJ databases">
        <title>A free-living protist that lacks canonical eukaryotic 1 DNA replication and segregation systems.</title>
        <authorList>
            <person name="Salas-Leiva D.E."/>
            <person name="Tromer E.C."/>
            <person name="Curtis B.A."/>
            <person name="Jerlstrom-Hultqvist J."/>
            <person name="Kolisko M."/>
            <person name="Yi Z."/>
            <person name="Salas-Leiva J.S."/>
            <person name="Gallot-Lavallee L."/>
            <person name="Kops G.J.P.L."/>
            <person name="Archibald J.M."/>
            <person name="Simpson A.G.B."/>
            <person name="Roger A.J."/>
        </authorList>
    </citation>
    <scope>NUCLEOTIDE SEQUENCE</scope>
    <source>
        <strain evidence="2">BICM</strain>
    </source>
</reference>